<dbReference type="GO" id="GO:0046872">
    <property type="term" value="F:metal ion binding"/>
    <property type="evidence" value="ECO:0007669"/>
    <property type="project" value="UniProtKB-KW"/>
</dbReference>
<dbReference type="PROSITE" id="PS01302">
    <property type="entry name" value="UPF0758"/>
    <property type="match status" value="1"/>
</dbReference>
<dbReference type="PANTHER" id="PTHR30471:SF3">
    <property type="entry name" value="UPF0758 PROTEIN YEES-RELATED"/>
    <property type="match status" value="1"/>
</dbReference>
<proteinExistence type="predicted"/>
<keyword evidence="5" id="KW-0482">Metalloprotease</keyword>
<dbReference type="OrthoDB" id="9804482at2"/>
<dbReference type="AlphaFoldDB" id="A0A1I5VEN2"/>
<dbReference type="GO" id="GO:0008237">
    <property type="term" value="F:metallopeptidase activity"/>
    <property type="evidence" value="ECO:0007669"/>
    <property type="project" value="UniProtKB-KW"/>
</dbReference>
<evidence type="ECO:0000256" key="6">
    <source>
        <dbReference type="SAM" id="Coils"/>
    </source>
</evidence>
<keyword evidence="4" id="KW-0862">Zinc</keyword>
<evidence type="ECO:0000313" key="9">
    <source>
        <dbReference type="Proteomes" id="UP000199306"/>
    </source>
</evidence>
<keyword evidence="2" id="KW-0479">Metal-binding</keyword>
<feature type="coiled-coil region" evidence="6">
    <location>
        <begin position="166"/>
        <end position="193"/>
    </location>
</feature>
<evidence type="ECO:0000313" key="8">
    <source>
        <dbReference type="EMBL" id="SFQ05446.1"/>
    </source>
</evidence>
<feature type="domain" description="MPN" evidence="7">
    <location>
        <begin position="12"/>
        <end position="139"/>
    </location>
</feature>
<dbReference type="PANTHER" id="PTHR30471">
    <property type="entry name" value="DNA REPAIR PROTEIN RADC"/>
    <property type="match status" value="1"/>
</dbReference>
<dbReference type="EMBL" id="FOXH01000009">
    <property type="protein sequence ID" value="SFQ05446.1"/>
    <property type="molecule type" value="Genomic_DNA"/>
</dbReference>
<evidence type="ECO:0000256" key="3">
    <source>
        <dbReference type="ARBA" id="ARBA00022801"/>
    </source>
</evidence>
<dbReference type="InterPro" id="IPR020891">
    <property type="entry name" value="UPF0758_CS"/>
</dbReference>
<keyword evidence="6" id="KW-0175">Coiled coil</keyword>
<dbReference type="GO" id="GO:0006508">
    <property type="term" value="P:proteolysis"/>
    <property type="evidence" value="ECO:0007669"/>
    <property type="project" value="UniProtKB-KW"/>
</dbReference>
<organism evidence="8 9">
    <name type="scientific">Pseudarcicella hirudinis</name>
    <dbReference type="NCBI Taxonomy" id="1079859"/>
    <lineage>
        <taxon>Bacteria</taxon>
        <taxon>Pseudomonadati</taxon>
        <taxon>Bacteroidota</taxon>
        <taxon>Cytophagia</taxon>
        <taxon>Cytophagales</taxon>
        <taxon>Flectobacillaceae</taxon>
        <taxon>Pseudarcicella</taxon>
    </lineage>
</organism>
<evidence type="ECO:0000256" key="1">
    <source>
        <dbReference type="ARBA" id="ARBA00022670"/>
    </source>
</evidence>
<dbReference type="InterPro" id="IPR001405">
    <property type="entry name" value="UPF0758"/>
</dbReference>
<accession>A0A1I5VEN2</accession>
<evidence type="ECO:0000259" key="7">
    <source>
        <dbReference type="PROSITE" id="PS50249"/>
    </source>
</evidence>
<dbReference type="InterPro" id="IPR037518">
    <property type="entry name" value="MPN"/>
</dbReference>
<dbReference type="PROSITE" id="PS50249">
    <property type="entry name" value="MPN"/>
    <property type="match status" value="1"/>
</dbReference>
<evidence type="ECO:0000256" key="5">
    <source>
        <dbReference type="ARBA" id="ARBA00023049"/>
    </source>
</evidence>
<gene>
    <name evidence="8" type="ORF">SAMN04515674_10949</name>
</gene>
<dbReference type="STRING" id="1079859.SAMN04515674_10949"/>
<protein>
    <submittedName>
        <fullName evidence="8">DNA repair protein RadC</fullName>
    </submittedName>
</protein>
<dbReference type="InterPro" id="IPR025657">
    <property type="entry name" value="RadC_JAB"/>
</dbReference>
<keyword evidence="3" id="KW-0378">Hydrolase</keyword>
<evidence type="ECO:0000256" key="4">
    <source>
        <dbReference type="ARBA" id="ARBA00022833"/>
    </source>
</evidence>
<dbReference type="Proteomes" id="UP000199306">
    <property type="component" value="Unassembled WGS sequence"/>
</dbReference>
<keyword evidence="1" id="KW-0645">Protease</keyword>
<reference evidence="8 9" key="1">
    <citation type="submission" date="2016-10" db="EMBL/GenBank/DDBJ databases">
        <authorList>
            <person name="de Groot N.N."/>
        </authorList>
    </citation>
    <scope>NUCLEOTIDE SEQUENCE [LARGE SCALE GENOMIC DNA]</scope>
    <source>
        <strain evidence="9">E92,LMG 26720,CCM 7988</strain>
    </source>
</reference>
<dbReference type="CDD" id="cd08071">
    <property type="entry name" value="MPN_DUF2466"/>
    <property type="match status" value="1"/>
</dbReference>
<keyword evidence="9" id="KW-1185">Reference proteome</keyword>
<dbReference type="Gene3D" id="3.40.140.10">
    <property type="entry name" value="Cytidine Deaminase, domain 2"/>
    <property type="match status" value="1"/>
</dbReference>
<name>A0A1I5VEN2_9BACT</name>
<sequence length="227" mass="26200">MNVKLSTEQKIKVLNCEDLVRIMQQILMRENKIGRNKEHFWIVCLANNNRILMIELISLGTVNSTLVEPMEVFSFALQKRAVQIILVHNHPSGETEPSEGDNYVTDRMMAIGKFINVPVLDHLIITETSYLSYLEVGLLDKIAKETSFDLTFKKQEEFNLEMEMLRYTIEQNRQEAEEKLAKAQKNAELAAKKEVALKQLKDGISIENIIKYTGLTLKQVEKLRDKM</sequence>
<evidence type="ECO:0000256" key="2">
    <source>
        <dbReference type="ARBA" id="ARBA00022723"/>
    </source>
</evidence>
<dbReference type="Pfam" id="PF04002">
    <property type="entry name" value="RadC"/>
    <property type="match status" value="1"/>
</dbReference>